<dbReference type="NCBIfam" id="NF041512">
    <property type="entry name" value="PA2817_fam"/>
    <property type="match status" value="1"/>
</dbReference>
<accession>A0ABZ0IA61</accession>
<keyword evidence="2" id="KW-1185">Reference proteome</keyword>
<proteinExistence type="predicted"/>
<organism evidence="1 2">
    <name type="scientific">Congregibacter brevis</name>
    <dbReference type="NCBI Taxonomy" id="3081201"/>
    <lineage>
        <taxon>Bacteria</taxon>
        <taxon>Pseudomonadati</taxon>
        <taxon>Pseudomonadota</taxon>
        <taxon>Gammaproteobacteria</taxon>
        <taxon>Cellvibrionales</taxon>
        <taxon>Halieaceae</taxon>
        <taxon>Congregibacter</taxon>
    </lineage>
</organism>
<protein>
    <submittedName>
        <fullName evidence="1">PA2817 family protein</fullName>
    </submittedName>
</protein>
<evidence type="ECO:0000313" key="1">
    <source>
        <dbReference type="EMBL" id="WOJ95988.1"/>
    </source>
</evidence>
<dbReference type="Proteomes" id="UP001626549">
    <property type="component" value="Chromosome"/>
</dbReference>
<reference evidence="1 2" key="1">
    <citation type="submission" date="2023-10" db="EMBL/GenBank/DDBJ databases">
        <title>Two novel species belonging to the OM43/NOR5 clade.</title>
        <authorList>
            <person name="Park M."/>
        </authorList>
    </citation>
    <scope>NUCLEOTIDE SEQUENCE [LARGE SCALE GENOMIC DNA]</scope>
    <source>
        <strain evidence="1 2">IMCC45268</strain>
    </source>
</reference>
<name>A0ABZ0IA61_9GAMM</name>
<dbReference type="RefSeq" id="WP_407326680.1">
    <property type="nucleotide sequence ID" value="NZ_CP136865.1"/>
</dbReference>
<dbReference type="EMBL" id="CP136865">
    <property type="protein sequence ID" value="WOJ95988.1"/>
    <property type="molecule type" value="Genomic_DNA"/>
</dbReference>
<gene>
    <name evidence="1" type="ORF">R0137_12135</name>
</gene>
<evidence type="ECO:0000313" key="2">
    <source>
        <dbReference type="Proteomes" id="UP001626549"/>
    </source>
</evidence>
<sequence>MNDTDFHAEQMALFESFNQRLQDYAASPDGATLVELAQQFDVLAANTSQVMDEGPGLIYRLLTIAPQFAQEFPRDLLWYLGQECLHFMPDDEINLFAELDDQRRAADSSGQEFSWSEARAAAKALQ</sequence>
<dbReference type="InterPro" id="IPR048156">
    <property type="entry name" value="PA2817-like"/>
</dbReference>